<proteinExistence type="inferred from homology"/>
<dbReference type="InterPro" id="IPR004533">
    <property type="entry name" value="CDP-diaglyc--ser_O-PTrfase"/>
</dbReference>
<keyword evidence="9 17" id="KW-1133">Transmembrane helix</keyword>
<feature type="transmembrane region" description="Helical" evidence="17">
    <location>
        <begin position="184"/>
        <end position="204"/>
    </location>
</feature>
<evidence type="ECO:0000256" key="12">
    <source>
        <dbReference type="ARBA" id="ARBA00023209"/>
    </source>
</evidence>
<dbReference type="Gene3D" id="1.20.120.1760">
    <property type="match status" value="1"/>
</dbReference>
<dbReference type="KEGG" id="blag:BLTE_20040"/>
<evidence type="ECO:0000256" key="13">
    <source>
        <dbReference type="ARBA" id="ARBA00023264"/>
    </source>
</evidence>
<evidence type="ECO:0000256" key="4">
    <source>
        <dbReference type="ARBA" id="ARBA00013174"/>
    </source>
</evidence>
<dbReference type="InterPro" id="IPR048254">
    <property type="entry name" value="CDP_ALCOHOL_P_TRANSF_CS"/>
</dbReference>
<dbReference type="InterPro" id="IPR012616">
    <property type="entry name" value="CDP-OH_P_trans_C"/>
</dbReference>
<accession>A0A348G186</accession>
<feature type="transmembrane region" description="Helical" evidence="17">
    <location>
        <begin position="116"/>
        <end position="139"/>
    </location>
</feature>
<organism evidence="19 20">
    <name type="scientific">Blastochloris tepida</name>
    <dbReference type="NCBI Taxonomy" id="2233851"/>
    <lineage>
        <taxon>Bacteria</taxon>
        <taxon>Pseudomonadati</taxon>
        <taxon>Pseudomonadota</taxon>
        <taxon>Alphaproteobacteria</taxon>
        <taxon>Hyphomicrobiales</taxon>
        <taxon>Blastochloridaceae</taxon>
        <taxon>Blastochloris</taxon>
    </lineage>
</organism>
<evidence type="ECO:0000313" key="19">
    <source>
        <dbReference type="EMBL" id="BBF93319.1"/>
    </source>
</evidence>
<evidence type="ECO:0000256" key="16">
    <source>
        <dbReference type="SAM" id="MobiDB-lite"/>
    </source>
</evidence>
<keyword evidence="12" id="KW-0594">Phospholipid biosynthesis</keyword>
<evidence type="ECO:0000256" key="15">
    <source>
        <dbReference type="RuleBase" id="RU003750"/>
    </source>
</evidence>
<feature type="transmembrane region" description="Helical" evidence="17">
    <location>
        <begin position="91"/>
        <end position="110"/>
    </location>
</feature>
<reference evidence="19 20" key="1">
    <citation type="submission" date="2018-08" db="EMBL/GenBank/DDBJ databases">
        <title>Complete genome sequencing of Blastochloris tepida GI.</title>
        <authorList>
            <person name="Tsukatani Y."/>
            <person name="Mori H."/>
        </authorList>
    </citation>
    <scope>NUCLEOTIDE SEQUENCE [LARGE SCALE GENOMIC DNA]</scope>
    <source>
        <strain evidence="19 20">GI</strain>
    </source>
</reference>
<evidence type="ECO:0000256" key="6">
    <source>
        <dbReference type="ARBA" id="ARBA00022516"/>
    </source>
</evidence>
<keyword evidence="13" id="KW-1208">Phospholipid metabolism</keyword>
<feature type="transmembrane region" description="Helical" evidence="17">
    <location>
        <begin position="238"/>
        <end position="257"/>
    </location>
</feature>
<dbReference type="Pfam" id="PF08009">
    <property type="entry name" value="CDP-OH_P_tran_2"/>
    <property type="match status" value="1"/>
</dbReference>
<evidence type="ECO:0000256" key="3">
    <source>
        <dbReference type="ARBA" id="ARBA00010441"/>
    </source>
</evidence>
<evidence type="ECO:0000259" key="18">
    <source>
        <dbReference type="Pfam" id="PF08009"/>
    </source>
</evidence>
<evidence type="ECO:0000256" key="7">
    <source>
        <dbReference type="ARBA" id="ARBA00022679"/>
    </source>
</evidence>
<keyword evidence="11 17" id="KW-0472">Membrane</keyword>
<dbReference type="InterPro" id="IPR043130">
    <property type="entry name" value="CDP-OH_PTrfase_TM_dom"/>
</dbReference>
<dbReference type="RefSeq" id="WP_126399949.1">
    <property type="nucleotide sequence ID" value="NZ_AP018907.1"/>
</dbReference>
<dbReference type="Pfam" id="PF01066">
    <property type="entry name" value="CDP-OH_P_transf"/>
    <property type="match status" value="1"/>
</dbReference>
<name>A0A348G186_9HYPH</name>
<evidence type="ECO:0000256" key="2">
    <source>
        <dbReference type="ARBA" id="ARBA00004127"/>
    </source>
</evidence>
<dbReference type="GO" id="GO:0003882">
    <property type="term" value="F:CDP-diacylglycerol-serine O-phosphatidyltransferase activity"/>
    <property type="evidence" value="ECO:0007669"/>
    <property type="project" value="UniProtKB-EC"/>
</dbReference>
<evidence type="ECO:0000256" key="8">
    <source>
        <dbReference type="ARBA" id="ARBA00022692"/>
    </source>
</evidence>
<comment type="subcellular location">
    <subcellularLocation>
        <location evidence="2">Endomembrane system</location>
        <topology evidence="2">Multi-pass membrane protein</topology>
    </subcellularLocation>
</comment>
<dbReference type="Proteomes" id="UP000266934">
    <property type="component" value="Chromosome"/>
</dbReference>
<keyword evidence="7 15" id="KW-0808">Transferase</keyword>
<keyword evidence="6" id="KW-0444">Lipid biosynthesis</keyword>
<evidence type="ECO:0000256" key="14">
    <source>
        <dbReference type="ARBA" id="ARBA00032361"/>
    </source>
</evidence>
<dbReference type="InterPro" id="IPR000462">
    <property type="entry name" value="CDP-OH_P_trans"/>
</dbReference>
<dbReference type="GO" id="GO:0008654">
    <property type="term" value="P:phospholipid biosynthetic process"/>
    <property type="evidence" value="ECO:0007669"/>
    <property type="project" value="UniProtKB-KW"/>
</dbReference>
<sequence length="304" mass="32973">MGPFFRSFESSRRRHAPLARLRRIPLRLLAPNLVTLFTVGLGLTAIRMAADGRFEWAVGAIVAAALLDGVDGRLARWLKGTSRFGAELDSLADFVNFGVAPVLILYFWGLHDLKSVGWIACLLFAIAAALRLARFNVMLEDHDRPAWQGDFFIGMPAPAGAIVVMLPMYLAFLGLPHGVVLHTLSTLFTLAVGALMVSQVPTLSGKRATSKVPREWVLPLLVAVVAFFALLASFPWEVLIFGTLAYLAVLPLGMRLYRRLEEKYADGEPVAADDAADEPVKMPSEILPPADQSGDGAAPAGRLN</sequence>
<evidence type="ECO:0000256" key="5">
    <source>
        <dbReference type="ARBA" id="ARBA00017171"/>
    </source>
</evidence>
<evidence type="ECO:0000256" key="1">
    <source>
        <dbReference type="ARBA" id="ARBA00000287"/>
    </source>
</evidence>
<dbReference type="EC" id="2.7.8.8" evidence="4"/>
<dbReference type="PROSITE" id="PS00379">
    <property type="entry name" value="CDP_ALCOHOL_P_TRANSF"/>
    <property type="match status" value="1"/>
</dbReference>
<evidence type="ECO:0000256" key="11">
    <source>
        <dbReference type="ARBA" id="ARBA00023136"/>
    </source>
</evidence>
<dbReference type="PANTHER" id="PTHR14269:SF61">
    <property type="entry name" value="CDP-DIACYLGLYCEROL--SERINE O-PHOSPHATIDYLTRANSFERASE"/>
    <property type="match status" value="1"/>
</dbReference>
<dbReference type="AlphaFoldDB" id="A0A348G186"/>
<evidence type="ECO:0000256" key="9">
    <source>
        <dbReference type="ARBA" id="ARBA00022989"/>
    </source>
</evidence>
<keyword evidence="20" id="KW-1185">Reference proteome</keyword>
<comment type="similarity">
    <text evidence="3 15">Belongs to the CDP-alcohol phosphatidyltransferase class-I family.</text>
</comment>
<dbReference type="OrthoDB" id="9777147at2"/>
<feature type="domain" description="CDP-alcohol phosphatidyltransferase C-terminal" evidence="18">
    <location>
        <begin position="215"/>
        <end position="251"/>
    </location>
</feature>
<comment type="catalytic activity">
    <reaction evidence="1">
        <text>a CDP-1,2-diacyl-sn-glycerol + L-serine = a 1,2-diacyl-sn-glycero-3-phospho-L-serine + CMP + H(+)</text>
        <dbReference type="Rhea" id="RHEA:16913"/>
        <dbReference type="ChEBI" id="CHEBI:15378"/>
        <dbReference type="ChEBI" id="CHEBI:33384"/>
        <dbReference type="ChEBI" id="CHEBI:57262"/>
        <dbReference type="ChEBI" id="CHEBI:58332"/>
        <dbReference type="ChEBI" id="CHEBI:60377"/>
        <dbReference type="EC" id="2.7.8.8"/>
    </reaction>
</comment>
<feature type="transmembrane region" description="Helical" evidence="17">
    <location>
        <begin position="28"/>
        <end position="48"/>
    </location>
</feature>
<feature type="region of interest" description="Disordered" evidence="16">
    <location>
        <begin position="268"/>
        <end position="304"/>
    </location>
</feature>
<gene>
    <name evidence="19" type="primary">pssA</name>
    <name evidence="19" type="ORF">BLTE_20040</name>
</gene>
<dbReference type="NCBIfam" id="TIGR00473">
    <property type="entry name" value="pssA"/>
    <property type="match status" value="1"/>
</dbReference>
<dbReference type="PANTHER" id="PTHR14269">
    <property type="entry name" value="CDP-DIACYLGLYCEROL--GLYCEROL-3-PHOSPHATE 3-PHOSPHATIDYLTRANSFERASE-RELATED"/>
    <property type="match status" value="1"/>
</dbReference>
<feature type="transmembrane region" description="Helical" evidence="17">
    <location>
        <begin position="151"/>
        <end position="172"/>
    </location>
</feature>
<dbReference type="GO" id="GO:0016020">
    <property type="term" value="C:membrane"/>
    <property type="evidence" value="ECO:0007669"/>
    <property type="project" value="InterPro"/>
</dbReference>
<evidence type="ECO:0000256" key="10">
    <source>
        <dbReference type="ARBA" id="ARBA00023098"/>
    </source>
</evidence>
<protein>
    <recommendedName>
        <fullName evidence="5">CDP-diacylglycerol--serine O-phosphatidyltransferase</fullName>
        <ecNumber evidence="4">2.7.8.8</ecNumber>
    </recommendedName>
    <alternativeName>
        <fullName evidence="14">Phosphatidylserine synthase</fullName>
    </alternativeName>
</protein>
<evidence type="ECO:0000256" key="17">
    <source>
        <dbReference type="SAM" id="Phobius"/>
    </source>
</evidence>
<dbReference type="GO" id="GO:0012505">
    <property type="term" value="C:endomembrane system"/>
    <property type="evidence" value="ECO:0007669"/>
    <property type="project" value="UniProtKB-SubCell"/>
</dbReference>
<keyword evidence="8 17" id="KW-0812">Transmembrane</keyword>
<evidence type="ECO:0000313" key="20">
    <source>
        <dbReference type="Proteomes" id="UP000266934"/>
    </source>
</evidence>
<keyword evidence="10" id="KW-0443">Lipid metabolism</keyword>
<dbReference type="InterPro" id="IPR050324">
    <property type="entry name" value="CDP-alcohol_PTase-I"/>
</dbReference>
<dbReference type="EMBL" id="AP018907">
    <property type="protein sequence ID" value="BBF93319.1"/>
    <property type="molecule type" value="Genomic_DNA"/>
</dbReference>